<comment type="caution">
    <text evidence="1">The sequence shown here is derived from an EMBL/GenBank/DDBJ whole genome shotgun (WGS) entry which is preliminary data.</text>
</comment>
<dbReference type="Proteomes" id="UP000322184">
    <property type="component" value="Unassembled WGS sequence"/>
</dbReference>
<evidence type="ECO:0000313" key="1">
    <source>
        <dbReference type="EMBL" id="KAA1186435.1"/>
    </source>
</evidence>
<dbReference type="OrthoDB" id="6606913at2"/>
<accession>A0A5B0WJN4</accession>
<sequence>MLNNSQQVLQQTLNRVFQGEITIIRAYHRLLSGLPMVGSVSYIAGNQLLTHRLFTPGYKIAIDTAHKAGGRLGSLLIPRFRNNEVSWEKFFTAILQYDLNNFPEGDPEEFHSSLYKDGEEVDLVNGTKGLYRPHHLLNFRERIIDAQFDYIIELISVARLFPEFISLYLGLKPEIVQDIQELSASSLKHIKNAVLFPRVINFKSDSFGESSASPRKASAWAFEVLADVKRGHVKNELIELLRYDTQFTNVRQDIVSHLNSNLFARDYDEVHD</sequence>
<proteinExistence type="predicted"/>
<organism evidence="1 2">
    <name type="scientific">Photorhabdus heterorhabditis</name>
    <dbReference type="NCBI Taxonomy" id="880156"/>
    <lineage>
        <taxon>Bacteria</taxon>
        <taxon>Pseudomonadati</taxon>
        <taxon>Pseudomonadota</taxon>
        <taxon>Gammaproteobacteria</taxon>
        <taxon>Enterobacterales</taxon>
        <taxon>Morganellaceae</taxon>
        <taxon>Photorhabdus</taxon>
    </lineage>
</organism>
<gene>
    <name evidence="1" type="ORF">F0L16_13975</name>
</gene>
<reference evidence="1 2" key="1">
    <citation type="submission" date="2019-09" db="EMBL/GenBank/DDBJ databases">
        <title>Whole genome sequence of Photorhabdus heterorhabditis strain ETL (Enterobacteriales: Enterobacteriaceae) a bacterial symbiont of Heterorhabditis zealandica strain ETL (Rhabditida: Heterorhabditidae).</title>
        <authorList>
            <person name="Lulamba T.E."/>
            <person name="Serepa-Dlamini M.H."/>
        </authorList>
    </citation>
    <scope>NUCLEOTIDE SEQUENCE [LARGE SCALE GENOMIC DNA]</scope>
    <source>
        <strain evidence="1 2">ETL</strain>
    </source>
</reference>
<dbReference type="RefSeq" id="WP_054477219.1">
    <property type="nucleotide sequence ID" value="NZ_CAWMRL010000011.1"/>
</dbReference>
<evidence type="ECO:0000313" key="2">
    <source>
        <dbReference type="Proteomes" id="UP000322184"/>
    </source>
</evidence>
<name>A0A5B0WJN4_9GAMM</name>
<protein>
    <submittedName>
        <fullName evidence="1">Uncharacterized protein</fullName>
    </submittedName>
</protein>
<dbReference type="EMBL" id="VTUW01000026">
    <property type="protein sequence ID" value="KAA1186435.1"/>
    <property type="molecule type" value="Genomic_DNA"/>
</dbReference>
<dbReference type="AlphaFoldDB" id="A0A5B0WJN4"/>